<comment type="cofactor">
    <cofactor evidence="1">
        <name>pyridoxal 5'-phosphate</name>
        <dbReference type="ChEBI" id="CHEBI:597326"/>
    </cofactor>
</comment>
<name>A0A381YGQ2_9ZZZZ</name>
<evidence type="ECO:0000259" key="5">
    <source>
        <dbReference type="Pfam" id="PF00291"/>
    </source>
</evidence>
<dbReference type="FunFam" id="3.40.50.1100:FF:000005">
    <property type="entry name" value="Threonine dehydratase catabolic"/>
    <property type="match status" value="1"/>
</dbReference>
<keyword evidence="4" id="KW-0456">Lyase</keyword>
<dbReference type="PANTHER" id="PTHR48078:SF6">
    <property type="entry name" value="L-THREONINE DEHYDRATASE CATABOLIC TDCB"/>
    <property type="match status" value="1"/>
</dbReference>
<reference evidence="6" key="1">
    <citation type="submission" date="2018-05" db="EMBL/GenBank/DDBJ databases">
        <authorList>
            <person name="Lanie J.A."/>
            <person name="Ng W.-L."/>
            <person name="Kazmierczak K.M."/>
            <person name="Andrzejewski T.M."/>
            <person name="Davidsen T.M."/>
            <person name="Wayne K.J."/>
            <person name="Tettelin H."/>
            <person name="Glass J.I."/>
            <person name="Rusch D."/>
            <person name="Podicherti R."/>
            <person name="Tsui H.-C.T."/>
            <person name="Winkler M.E."/>
        </authorList>
    </citation>
    <scope>NUCLEOTIDE SEQUENCE</scope>
</reference>
<dbReference type="GO" id="GO:0006565">
    <property type="term" value="P:L-serine catabolic process"/>
    <property type="evidence" value="ECO:0007669"/>
    <property type="project" value="TreeGrafter"/>
</dbReference>
<proteinExistence type="inferred from homology"/>
<dbReference type="AlphaFoldDB" id="A0A381YGQ2"/>
<sequence length="252" mass="26467">MATNRHISLEDIRAAEGAIYAVAVRTPLVRLPVPDNSPLGRTKSSELYLKLETLQPIGSFKIRGAYNTVRQLTPDQLSQGVWTVSAGNAGQGVALAARTCGAKCSVMAMNTAPITKLAAIERFGAQLIKASHDECWQAVENHASERMDGVFVHPFDDNRFIAGNATAGLEILEDLPDVDAVVASIGGGGLIAGIGSALQALKPDTKILAAEPETASPLATSFQAGTASRFPNWEASFVDGAGGKTVLPSMWP</sequence>
<comment type="similarity">
    <text evidence="2">Belongs to the serine/threonine dehydratase family.</text>
</comment>
<dbReference type="GO" id="GO:0004794">
    <property type="term" value="F:threonine deaminase activity"/>
    <property type="evidence" value="ECO:0007669"/>
    <property type="project" value="TreeGrafter"/>
</dbReference>
<dbReference type="GO" id="GO:0006567">
    <property type="term" value="P:L-threonine catabolic process"/>
    <property type="evidence" value="ECO:0007669"/>
    <property type="project" value="TreeGrafter"/>
</dbReference>
<gene>
    <name evidence="6" type="ORF">METZ01_LOCUS128451</name>
</gene>
<evidence type="ECO:0000256" key="1">
    <source>
        <dbReference type="ARBA" id="ARBA00001933"/>
    </source>
</evidence>
<dbReference type="EMBL" id="UINC01018080">
    <property type="protein sequence ID" value="SVA75597.1"/>
    <property type="molecule type" value="Genomic_DNA"/>
</dbReference>
<dbReference type="Pfam" id="PF00291">
    <property type="entry name" value="PALP"/>
    <property type="match status" value="1"/>
</dbReference>
<organism evidence="6">
    <name type="scientific">marine metagenome</name>
    <dbReference type="NCBI Taxonomy" id="408172"/>
    <lineage>
        <taxon>unclassified sequences</taxon>
        <taxon>metagenomes</taxon>
        <taxon>ecological metagenomes</taxon>
    </lineage>
</organism>
<dbReference type="GO" id="GO:0009097">
    <property type="term" value="P:isoleucine biosynthetic process"/>
    <property type="evidence" value="ECO:0007669"/>
    <property type="project" value="TreeGrafter"/>
</dbReference>
<dbReference type="GO" id="GO:0003941">
    <property type="term" value="F:L-serine ammonia-lyase activity"/>
    <property type="evidence" value="ECO:0007669"/>
    <property type="project" value="TreeGrafter"/>
</dbReference>
<dbReference type="InterPro" id="IPR036052">
    <property type="entry name" value="TrpB-like_PALP_sf"/>
</dbReference>
<feature type="domain" description="Tryptophan synthase beta chain-like PALP" evidence="5">
    <location>
        <begin position="25"/>
        <end position="243"/>
    </location>
</feature>
<dbReference type="InterPro" id="IPR001926">
    <property type="entry name" value="TrpB-like_PALP"/>
</dbReference>
<accession>A0A381YGQ2</accession>
<evidence type="ECO:0000256" key="2">
    <source>
        <dbReference type="ARBA" id="ARBA00010869"/>
    </source>
</evidence>
<evidence type="ECO:0000256" key="3">
    <source>
        <dbReference type="ARBA" id="ARBA00022898"/>
    </source>
</evidence>
<evidence type="ECO:0000313" key="6">
    <source>
        <dbReference type="EMBL" id="SVA75597.1"/>
    </source>
</evidence>
<keyword evidence="3" id="KW-0663">Pyridoxal phosphate</keyword>
<evidence type="ECO:0000256" key="4">
    <source>
        <dbReference type="ARBA" id="ARBA00023239"/>
    </source>
</evidence>
<dbReference type="PANTHER" id="PTHR48078">
    <property type="entry name" value="THREONINE DEHYDRATASE, MITOCHONDRIAL-RELATED"/>
    <property type="match status" value="1"/>
</dbReference>
<dbReference type="InterPro" id="IPR050147">
    <property type="entry name" value="Ser/Thr_Dehydratase"/>
</dbReference>
<dbReference type="Gene3D" id="3.40.50.1100">
    <property type="match status" value="2"/>
</dbReference>
<feature type="non-terminal residue" evidence="6">
    <location>
        <position position="252"/>
    </location>
</feature>
<protein>
    <recommendedName>
        <fullName evidence="5">Tryptophan synthase beta chain-like PALP domain-containing protein</fullName>
    </recommendedName>
</protein>
<dbReference type="SUPFAM" id="SSF53686">
    <property type="entry name" value="Tryptophan synthase beta subunit-like PLP-dependent enzymes"/>
    <property type="match status" value="1"/>
</dbReference>